<feature type="compositionally biased region" description="Gly residues" evidence="1">
    <location>
        <begin position="50"/>
        <end position="61"/>
    </location>
</feature>
<reference evidence="2" key="1">
    <citation type="submission" date="2021-04" db="EMBL/GenBank/DDBJ databases">
        <title>Genome based classification of Actinospica acidithermotolerans sp. nov., an actinobacterium isolated from an Indonesian hot spring.</title>
        <authorList>
            <person name="Kusuma A.B."/>
            <person name="Putra K.E."/>
            <person name="Nafisah S."/>
            <person name="Loh J."/>
            <person name="Nouioui I."/>
            <person name="Goodfellow M."/>
        </authorList>
    </citation>
    <scope>NUCLEOTIDE SEQUENCE</scope>
    <source>
        <strain evidence="2">CSCA 57</strain>
    </source>
</reference>
<dbReference type="EMBL" id="JAGSOG010000083">
    <property type="protein sequence ID" value="MBR7835105.1"/>
    <property type="molecule type" value="Genomic_DNA"/>
</dbReference>
<dbReference type="Proteomes" id="UP000675781">
    <property type="component" value="Unassembled WGS sequence"/>
</dbReference>
<comment type="caution">
    <text evidence="2">The sequence shown here is derived from an EMBL/GenBank/DDBJ whole genome shotgun (WGS) entry which is preliminary data.</text>
</comment>
<keyword evidence="3" id="KW-1185">Reference proteome</keyword>
<dbReference type="AlphaFoldDB" id="A0A941EPU1"/>
<feature type="compositionally biased region" description="Pro residues" evidence="1">
    <location>
        <begin position="63"/>
        <end position="78"/>
    </location>
</feature>
<dbReference type="RefSeq" id="WP_212529618.1">
    <property type="nucleotide sequence ID" value="NZ_JAGSOG010000083.1"/>
</dbReference>
<name>A0A941EPU1_9ACTN</name>
<accession>A0A941EPU1</accession>
<evidence type="ECO:0000256" key="1">
    <source>
        <dbReference type="SAM" id="MobiDB-lite"/>
    </source>
</evidence>
<gene>
    <name evidence="2" type="ORF">KDL01_17655</name>
</gene>
<proteinExistence type="predicted"/>
<protein>
    <submittedName>
        <fullName evidence="2">Uncharacterized protein</fullName>
    </submittedName>
</protein>
<organism evidence="2 3">
    <name type="scientific">Actinospica durhamensis</name>
    <dbReference type="NCBI Taxonomy" id="1508375"/>
    <lineage>
        <taxon>Bacteria</taxon>
        <taxon>Bacillati</taxon>
        <taxon>Actinomycetota</taxon>
        <taxon>Actinomycetes</taxon>
        <taxon>Catenulisporales</taxon>
        <taxon>Actinospicaceae</taxon>
        <taxon>Actinospica</taxon>
    </lineage>
</organism>
<sequence>MARAPGRGCRIEGAMSHDKIKEAARRRMAATGESYAAARRHVLAQYRAAGAGGEEGGGNGTPPGQPPTRPETTPPAPTGAPQRFAISYDGMGRFSRWADTALGGGPDGGRVEIHADELRLRMADFAVDVPRASVRAVAASSLRTRGTIGVHSRRGSWLANGSAHGLVEITIDPPCRTERCLSSFFARMEVKALIVSLVEPDGFIAAARGWLTPR</sequence>
<evidence type="ECO:0000313" key="3">
    <source>
        <dbReference type="Proteomes" id="UP000675781"/>
    </source>
</evidence>
<evidence type="ECO:0000313" key="2">
    <source>
        <dbReference type="EMBL" id="MBR7835105.1"/>
    </source>
</evidence>
<feature type="region of interest" description="Disordered" evidence="1">
    <location>
        <begin position="46"/>
        <end position="82"/>
    </location>
</feature>